<reference evidence="9" key="1">
    <citation type="submission" date="2022-07" db="EMBL/GenBank/DDBJ databases">
        <authorList>
            <person name="Li W.-J."/>
            <person name="Deng Q.-Q."/>
        </authorList>
    </citation>
    <scope>NUCLEOTIDE SEQUENCE</scope>
    <source>
        <strain evidence="9">SYSU M60031</strain>
    </source>
</reference>
<evidence type="ECO:0000256" key="6">
    <source>
        <dbReference type="ARBA" id="ARBA00023125"/>
    </source>
</evidence>
<keyword evidence="4" id="KW-0663">Pyridoxal phosphate</keyword>
<dbReference type="SMART" id="SM00345">
    <property type="entry name" value="HTH_GNTR"/>
    <property type="match status" value="1"/>
</dbReference>
<keyword evidence="6" id="KW-0238">DNA-binding</keyword>
<dbReference type="InterPro" id="IPR051446">
    <property type="entry name" value="HTH_trans_reg/aminotransferase"/>
</dbReference>
<dbReference type="InterPro" id="IPR004839">
    <property type="entry name" value="Aminotransferase_I/II_large"/>
</dbReference>
<evidence type="ECO:0000256" key="2">
    <source>
        <dbReference type="ARBA" id="ARBA00005384"/>
    </source>
</evidence>
<dbReference type="InterPro" id="IPR015421">
    <property type="entry name" value="PyrdxlP-dep_Trfase_major"/>
</dbReference>
<dbReference type="SUPFAM" id="SSF53383">
    <property type="entry name" value="PLP-dependent transferases"/>
    <property type="match status" value="1"/>
</dbReference>
<gene>
    <name evidence="9" type="ORF">NK662_22700</name>
</gene>
<dbReference type="CDD" id="cd00609">
    <property type="entry name" value="AAT_like"/>
    <property type="match status" value="1"/>
</dbReference>
<dbReference type="InterPro" id="IPR036390">
    <property type="entry name" value="WH_DNA-bd_sf"/>
</dbReference>
<dbReference type="AlphaFoldDB" id="A0AA41X9S9"/>
<evidence type="ECO:0000313" key="10">
    <source>
        <dbReference type="Proteomes" id="UP001156102"/>
    </source>
</evidence>
<dbReference type="Pfam" id="PF00392">
    <property type="entry name" value="GntR"/>
    <property type="match status" value="1"/>
</dbReference>
<keyword evidence="7" id="KW-0804">Transcription</keyword>
<dbReference type="Gene3D" id="1.10.10.10">
    <property type="entry name" value="Winged helix-like DNA-binding domain superfamily/Winged helix DNA-binding domain"/>
    <property type="match status" value="1"/>
</dbReference>
<dbReference type="Pfam" id="PF00155">
    <property type="entry name" value="Aminotran_1_2"/>
    <property type="match status" value="1"/>
</dbReference>
<name>A0AA41X9S9_9BACI</name>
<organism evidence="9 10">
    <name type="scientific">Ectobacillus ponti</name>
    <dbReference type="NCBI Taxonomy" id="2961894"/>
    <lineage>
        <taxon>Bacteria</taxon>
        <taxon>Bacillati</taxon>
        <taxon>Bacillota</taxon>
        <taxon>Bacilli</taxon>
        <taxon>Bacillales</taxon>
        <taxon>Bacillaceae</taxon>
        <taxon>Ectobacillus</taxon>
    </lineage>
</organism>
<dbReference type="Gene3D" id="3.40.640.10">
    <property type="entry name" value="Type I PLP-dependent aspartate aminotransferase-like (Major domain)"/>
    <property type="match status" value="1"/>
</dbReference>
<dbReference type="PRINTS" id="PR00035">
    <property type="entry name" value="HTHGNTR"/>
</dbReference>
<evidence type="ECO:0000259" key="8">
    <source>
        <dbReference type="PROSITE" id="PS50949"/>
    </source>
</evidence>
<keyword evidence="3 9" id="KW-0808">Transferase</keyword>
<sequence length="465" mass="52057">MELTPFLQRDGSLPLYVQVYEYIKLEIEQGRLPEGTRLPSIRRLSEHLSVSKNTIEAAYQQLVAEGYVGSKAKSGMHVLSQEELSTASQTAPPVEEEREPSTYAYDFQYGDLDLEHFPYRQWKQCLQKALETGGAEVLLYGNRQGDRGLREEIAKHVLQARGVSCLPEQVVICAGTQQAITFLCQLLELAGQPVAMEDPGYDGVRTVLLQQGCLLQPVAIEDDGISMAELSQSAAKAVYITPSHQFPCGAVLPIQKRMKLLQWAYNTNSFIVEDDYDSEFRYQGQPIPALKALDTGERVIYLGTFSKSFLPAARVSYVILPPILLTRYKKHFQNQSQSASPLIQRALYLFMKEGSFSRHVRRMRKLYQAKHRALLTAIEAYMGERVRVIGQRAGLHLLLEVAGGQSGELVRRAETAGVKVYEPKKYWADPDACPPGLVILGFGGLREEDITEGIRILAEAWACVK</sequence>
<evidence type="ECO:0000313" key="9">
    <source>
        <dbReference type="EMBL" id="MCP8971332.1"/>
    </source>
</evidence>
<dbReference type="Proteomes" id="UP001156102">
    <property type="component" value="Unassembled WGS sequence"/>
</dbReference>
<keyword evidence="5" id="KW-0805">Transcription regulation</keyword>
<evidence type="ECO:0000256" key="7">
    <source>
        <dbReference type="ARBA" id="ARBA00023163"/>
    </source>
</evidence>
<evidence type="ECO:0000256" key="1">
    <source>
        <dbReference type="ARBA" id="ARBA00001933"/>
    </source>
</evidence>
<keyword evidence="10" id="KW-1185">Reference proteome</keyword>
<evidence type="ECO:0000256" key="3">
    <source>
        <dbReference type="ARBA" id="ARBA00022576"/>
    </source>
</evidence>
<dbReference type="GO" id="GO:0030170">
    <property type="term" value="F:pyridoxal phosphate binding"/>
    <property type="evidence" value="ECO:0007669"/>
    <property type="project" value="InterPro"/>
</dbReference>
<dbReference type="RefSeq" id="WP_254761260.1">
    <property type="nucleotide sequence ID" value="NZ_JANCLT010000024.1"/>
</dbReference>
<dbReference type="InterPro" id="IPR000524">
    <property type="entry name" value="Tscrpt_reg_HTH_GntR"/>
</dbReference>
<dbReference type="PANTHER" id="PTHR46577:SF1">
    <property type="entry name" value="HTH-TYPE TRANSCRIPTIONAL REGULATORY PROTEIN GABR"/>
    <property type="match status" value="1"/>
</dbReference>
<accession>A0AA41X9S9</accession>
<dbReference type="SUPFAM" id="SSF46785">
    <property type="entry name" value="Winged helix' DNA-binding domain"/>
    <property type="match status" value="1"/>
</dbReference>
<comment type="caution">
    <text evidence="9">The sequence shown here is derived from an EMBL/GenBank/DDBJ whole genome shotgun (WGS) entry which is preliminary data.</text>
</comment>
<evidence type="ECO:0000256" key="5">
    <source>
        <dbReference type="ARBA" id="ARBA00023015"/>
    </source>
</evidence>
<protein>
    <submittedName>
        <fullName evidence="9">PLP-dependent aminotransferase family protein</fullName>
    </submittedName>
</protein>
<dbReference type="PROSITE" id="PS50949">
    <property type="entry name" value="HTH_GNTR"/>
    <property type="match status" value="1"/>
</dbReference>
<dbReference type="InterPro" id="IPR015424">
    <property type="entry name" value="PyrdxlP-dep_Trfase"/>
</dbReference>
<keyword evidence="3 9" id="KW-0032">Aminotransferase</keyword>
<dbReference type="CDD" id="cd07377">
    <property type="entry name" value="WHTH_GntR"/>
    <property type="match status" value="1"/>
</dbReference>
<feature type="domain" description="HTH gntR-type" evidence="8">
    <location>
        <begin position="13"/>
        <end position="81"/>
    </location>
</feature>
<comment type="cofactor">
    <cofactor evidence="1">
        <name>pyridoxal 5'-phosphate</name>
        <dbReference type="ChEBI" id="CHEBI:597326"/>
    </cofactor>
</comment>
<dbReference type="GO" id="GO:0008483">
    <property type="term" value="F:transaminase activity"/>
    <property type="evidence" value="ECO:0007669"/>
    <property type="project" value="UniProtKB-KW"/>
</dbReference>
<evidence type="ECO:0000256" key="4">
    <source>
        <dbReference type="ARBA" id="ARBA00022898"/>
    </source>
</evidence>
<comment type="similarity">
    <text evidence="2">In the C-terminal section; belongs to the class-I pyridoxal-phosphate-dependent aminotransferase family.</text>
</comment>
<dbReference type="GO" id="GO:0003677">
    <property type="term" value="F:DNA binding"/>
    <property type="evidence" value="ECO:0007669"/>
    <property type="project" value="UniProtKB-KW"/>
</dbReference>
<dbReference type="PANTHER" id="PTHR46577">
    <property type="entry name" value="HTH-TYPE TRANSCRIPTIONAL REGULATORY PROTEIN GABR"/>
    <property type="match status" value="1"/>
</dbReference>
<dbReference type="InterPro" id="IPR036388">
    <property type="entry name" value="WH-like_DNA-bd_sf"/>
</dbReference>
<proteinExistence type="inferred from homology"/>
<dbReference type="GO" id="GO:0003700">
    <property type="term" value="F:DNA-binding transcription factor activity"/>
    <property type="evidence" value="ECO:0007669"/>
    <property type="project" value="InterPro"/>
</dbReference>
<dbReference type="EMBL" id="JANCLT010000024">
    <property type="protein sequence ID" value="MCP8971332.1"/>
    <property type="molecule type" value="Genomic_DNA"/>
</dbReference>